<keyword evidence="1" id="KW-0472">Membrane</keyword>
<feature type="transmembrane region" description="Helical" evidence="1">
    <location>
        <begin position="6"/>
        <end position="28"/>
    </location>
</feature>
<dbReference type="PANTHER" id="PTHR34801:SF6">
    <property type="entry name" value="SLL1620 PROTEIN"/>
    <property type="match status" value="1"/>
</dbReference>
<evidence type="ECO:0000256" key="1">
    <source>
        <dbReference type="SAM" id="Phobius"/>
    </source>
</evidence>
<gene>
    <name evidence="2" type="ORF">IV203_022274</name>
</gene>
<evidence type="ECO:0000313" key="3">
    <source>
        <dbReference type="Proteomes" id="UP000693970"/>
    </source>
</evidence>
<dbReference type="InterPro" id="IPR010865">
    <property type="entry name" value="DUF1499"/>
</dbReference>
<keyword evidence="1" id="KW-1133">Transmembrane helix</keyword>
<organism evidence="2 3">
    <name type="scientific">Nitzschia inconspicua</name>
    <dbReference type="NCBI Taxonomy" id="303405"/>
    <lineage>
        <taxon>Eukaryota</taxon>
        <taxon>Sar</taxon>
        <taxon>Stramenopiles</taxon>
        <taxon>Ochrophyta</taxon>
        <taxon>Bacillariophyta</taxon>
        <taxon>Bacillariophyceae</taxon>
        <taxon>Bacillariophycidae</taxon>
        <taxon>Bacillariales</taxon>
        <taxon>Bacillariaceae</taxon>
        <taxon>Nitzschia</taxon>
    </lineage>
</organism>
<comment type="caution">
    <text evidence="2">The sequence shown here is derived from an EMBL/GenBank/DDBJ whole genome shotgun (WGS) entry which is preliminary data.</text>
</comment>
<dbReference type="Proteomes" id="UP000693970">
    <property type="component" value="Unassembled WGS sequence"/>
</dbReference>
<dbReference type="EMBL" id="JAGRRH010000023">
    <property type="protein sequence ID" value="KAG7344266.1"/>
    <property type="molecule type" value="Genomic_DNA"/>
</dbReference>
<keyword evidence="1" id="KW-0812">Transmembrane</keyword>
<reference evidence="2" key="2">
    <citation type="submission" date="2021-04" db="EMBL/GenBank/DDBJ databases">
        <authorList>
            <person name="Podell S."/>
        </authorList>
    </citation>
    <scope>NUCLEOTIDE SEQUENCE</scope>
    <source>
        <strain evidence="2">Hildebrandi</strain>
    </source>
</reference>
<sequence>MTVVYLFRYCIFQILVVTCCLSSFIRALKPQPYRKSNNVCPNGDLNDLDSSPTNRRRFFAETSGVIMVASVFAYPHHGFAFDNGLPGRYANREPAVGTIPDYLGAAERTSISGTTYQGLAPCDGRPNCYCSSTPFRDSPARYIEPWGGPENSIANIQNVIDTYQVGQQGIDGGGYHIVTCNKEQQYLYVQFQSYKYGYIDDVEFWYNPSKQAFDVRSASRLGQSDLGVNAKRLEYIGGRLEKEFGWKLKRRKNGFGMTQ</sequence>
<name>A0A9K3KJ97_9STRA</name>
<dbReference type="AlphaFoldDB" id="A0A9K3KJ97"/>
<dbReference type="PANTHER" id="PTHR34801">
    <property type="entry name" value="EXPRESSED PROTEIN"/>
    <property type="match status" value="1"/>
</dbReference>
<dbReference type="OrthoDB" id="41501at2759"/>
<proteinExistence type="predicted"/>
<protein>
    <submittedName>
        <fullName evidence="2">DUF1499 domain containing protein</fullName>
    </submittedName>
</protein>
<dbReference type="Pfam" id="PF07386">
    <property type="entry name" value="DUF1499"/>
    <property type="match status" value="1"/>
</dbReference>
<accession>A0A9K3KJ97</accession>
<evidence type="ECO:0000313" key="2">
    <source>
        <dbReference type="EMBL" id="KAG7344266.1"/>
    </source>
</evidence>
<reference evidence="2" key="1">
    <citation type="journal article" date="2021" name="Sci. Rep.">
        <title>Diploid genomic architecture of Nitzschia inconspicua, an elite biomass production diatom.</title>
        <authorList>
            <person name="Oliver A."/>
            <person name="Podell S."/>
            <person name="Pinowska A."/>
            <person name="Traller J.C."/>
            <person name="Smith S.R."/>
            <person name="McClure R."/>
            <person name="Beliaev A."/>
            <person name="Bohutskyi P."/>
            <person name="Hill E.A."/>
            <person name="Rabines A."/>
            <person name="Zheng H."/>
            <person name="Allen L.Z."/>
            <person name="Kuo A."/>
            <person name="Grigoriev I.V."/>
            <person name="Allen A.E."/>
            <person name="Hazlebeck D."/>
            <person name="Allen E.E."/>
        </authorList>
    </citation>
    <scope>NUCLEOTIDE SEQUENCE</scope>
    <source>
        <strain evidence="2">Hildebrandi</strain>
    </source>
</reference>
<keyword evidence="3" id="KW-1185">Reference proteome</keyword>